<proteinExistence type="predicted"/>
<feature type="region of interest" description="Disordered" evidence="1">
    <location>
        <begin position="168"/>
        <end position="211"/>
    </location>
</feature>
<accession>A0ABD1JWH3</accession>
<keyword evidence="2" id="KW-0812">Transmembrane</keyword>
<dbReference type="Gene3D" id="3.20.80.10">
    <property type="entry name" value="Regulatory factor, effector binding domain"/>
    <property type="match status" value="1"/>
</dbReference>
<evidence type="ECO:0000313" key="4">
    <source>
        <dbReference type="Proteomes" id="UP001591681"/>
    </source>
</evidence>
<name>A0ABD1JWH3_9TELE</name>
<evidence type="ECO:0000256" key="1">
    <source>
        <dbReference type="SAM" id="MobiDB-lite"/>
    </source>
</evidence>
<dbReference type="AlphaFoldDB" id="A0ABD1JWH3"/>
<reference evidence="3 4" key="1">
    <citation type="submission" date="2024-09" db="EMBL/GenBank/DDBJ databases">
        <title>A chromosome-level genome assembly of Gray's grenadier anchovy, Coilia grayii.</title>
        <authorList>
            <person name="Fu Z."/>
        </authorList>
    </citation>
    <scope>NUCLEOTIDE SEQUENCE [LARGE SCALE GENOMIC DNA]</scope>
    <source>
        <strain evidence="3">G4</strain>
        <tissue evidence="3">Muscle</tissue>
    </source>
</reference>
<evidence type="ECO:0000256" key="2">
    <source>
        <dbReference type="SAM" id="Phobius"/>
    </source>
</evidence>
<keyword evidence="2" id="KW-1133">Transmembrane helix</keyword>
<organism evidence="3 4">
    <name type="scientific">Coilia grayii</name>
    <name type="common">Gray's grenadier anchovy</name>
    <dbReference type="NCBI Taxonomy" id="363190"/>
    <lineage>
        <taxon>Eukaryota</taxon>
        <taxon>Metazoa</taxon>
        <taxon>Chordata</taxon>
        <taxon>Craniata</taxon>
        <taxon>Vertebrata</taxon>
        <taxon>Euteleostomi</taxon>
        <taxon>Actinopterygii</taxon>
        <taxon>Neopterygii</taxon>
        <taxon>Teleostei</taxon>
        <taxon>Clupei</taxon>
        <taxon>Clupeiformes</taxon>
        <taxon>Clupeoidei</taxon>
        <taxon>Engraulidae</taxon>
        <taxon>Coilinae</taxon>
        <taxon>Coilia</taxon>
    </lineage>
</organism>
<gene>
    <name evidence="3" type="ORF">ACEWY4_013480</name>
</gene>
<dbReference type="PANTHER" id="PTHR15949:SF3">
    <property type="entry name" value="TESTIS-EXPRESSED PROTEIN 264"/>
    <property type="match status" value="1"/>
</dbReference>
<comment type="caution">
    <text evidence="3">The sequence shown here is derived from an EMBL/GenBank/DDBJ whole genome shotgun (WGS) entry which is preliminary data.</text>
</comment>
<sequence length="302" mass="33114">MSAWQLLGVIGILVICLLLMAVVYVVYSGLFFKINIQTGSPPMRNITIAYKYKRGPYKDCGALFTECSKLGPKLNTIGVFYDDPKQVPGPLCRCVVGSILSEAGEAPSVEMQLRYETAGFRLFSFPEVTHAVCSSFPHRTPLSIFLGVQLVYPQLNAYIKPMTQVVTHGGVSPPERRGTTDHKQQAQVGGTSAKVKDRASPPVERLLDSPHWRDQQSSICASRAKSVPVGRGGTAGGPPGAPLAGARHTRQEGAERSRKGYTVGPRKVSGRRLPSSRHWLDLDYREHTTELFGVLWVAPQQR</sequence>
<dbReference type="EMBL" id="JBHFQA010000011">
    <property type="protein sequence ID" value="KAL2091217.1"/>
    <property type="molecule type" value="Genomic_DNA"/>
</dbReference>
<feature type="compositionally biased region" description="Basic and acidic residues" evidence="1">
    <location>
        <begin position="249"/>
        <end position="258"/>
    </location>
</feature>
<keyword evidence="2" id="KW-0472">Membrane</keyword>
<feature type="compositionally biased region" description="Basic and acidic residues" evidence="1">
    <location>
        <begin position="194"/>
        <end position="211"/>
    </location>
</feature>
<dbReference type="PANTHER" id="PTHR15949">
    <property type="entry name" value="TESTIS-EXPRESSED PROTEIN 264"/>
    <property type="match status" value="1"/>
</dbReference>
<dbReference type="SUPFAM" id="SSF55136">
    <property type="entry name" value="Probable bacterial effector-binding domain"/>
    <property type="match status" value="1"/>
</dbReference>
<feature type="transmembrane region" description="Helical" evidence="2">
    <location>
        <begin position="6"/>
        <end position="27"/>
    </location>
</feature>
<protein>
    <submittedName>
        <fullName evidence="3">Uncharacterized protein</fullName>
    </submittedName>
</protein>
<dbReference type="InterPro" id="IPR011256">
    <property type="entry name" value="Reg_factor_effector_dom_sf"/>
</dbReference>
<keyword evidence="4" id="KW-1185">Reference proteome</keyword>
<dbReference type="Proteomes" id="UP001591681">
    <property type="component" value="Unassembled WGS sequence"/>
</dbReference>
<feature type="compositionally biased region" description="Basic and acidic residues" evidence="1">
    <location>
        <begin position="174"/>
        <end position="184"/>
    </location>
</feature>
<evidence type="ECO:0000313" key="3">
    <source>
        <dbReference type="EMBL" id="KAL2091217.1"/>
    </source>
</evidence>
<feature type="region of interest" description="Disordered" evidence="1">
    <location>
        <begin position="223"/>
        <end position="271"/>
    </location>
</feature>